<evidence type="ECO:0000313" key="5">
    <source>
        <dbReference type="EMBL" id="SFK52906.1"/>
    </source>
</evidence>
<name>A0A0F7D442_9STAP</name>
<dbReference type="GO" id="GO:0008171">
    <property type="term" value="F:O-methyltransferase activity"/>
    <property type="evidence" value="ECO:0007669"/>
    <property type="project" value="InterPro"/>
</dbReference>
<gene>
    <name evidence="4" type="ORF">AAT16_04740</name>
    <name evidence="5" type="ORF">SAMN05216235_0184</name>
</gene>
<dbReference type="Proteomes" id="UP000183090">
    <property type="component" value="Unassembled WGS sequence"/>
</dbReference>
<dbReference type="CDD" id="cd02440">
    <property type="entry name" value="AdoMet_MTases"/>
    <property type="match status" value="1"/>
</dbReference>
<dbReference type="GO" id="GO:0008757">
    <property type="term" value="F:S-adenosylmethionine-dependent methyltransferase activity"/>
    <property type="evidence" value="ECO:0007669"/>
    <property type="project" value="TreeGrafter"/>
</dbReference>
<organism evidence="5 7">
    <name type="scientific">Salinicoccus halodurans</name>
    <dbReference type="NCBI Taxonomy" id="407035"/>
    <lineage>
        <taxon>Bacteria</taxon>
        <taxon>Bacillati</taxon>
        <taxon>Bacillota</taxon>
        <taxon>Bacilli</taxon>
        <taxon>Bacillales</taxon>
        <taxon>Staphylococcaceae</taxon>
        <taxon>Salinicoccus</taxon>
    </lineage>
</organism>
<keyword evidence="6" id="KW-1185">Reference proteome</keyword>
<evidence type="ECO:0000313" key="4">
    <source>
        <dbReference type="EMBL" id="AKG73580.1"/>
    </source>
</evidence>
<keyword evidence="2" id="KW-0808">Transferase</keyword>
<reference evidence="4 6" key="1">
    <citation type="journal article" date="2015" name="Int. J. Syst. Evol. Microbiol.">
        <title>Complete genome sequence of Salinicoccus halodurans H3B36, isolated from the Qaidam Basin in China.</title>
        <authorList>
            <person name="Jiang K."/>
            <person name="Xue Y."/>
            <person name="Ma Y."/>
        </authorList>
    </citation>
    <scope>NUCLEOTIDE SEQUENCE [LARGE SCALE GENOMIC DNA]</scope>
    <source>
        <strain evidence="4 6">H3B36</strain>
    </source>
</reference>
<dbReference type="AlphaFoldDB" id="A0A0F7D442"/>
<dbReference type="Proteomes" id="UP000034029">
    <property type="component" value="Chromosome"/>
</dbReference>
<dbReference type="EMBL" id="FOTB01000001">
    <property type="protein sequence ID" value="SFK52906.1"/>
    <property type="molecule type" value="Genomic_DNA"/>
</dbReference>
<dbReference type="GO" id="GO:0032259">
    <property type="term" value="P:methylation"/>
    <property type="evidence" value="ECO:0007669"/>
    <property type="project" value="UniProtKB-KW"/>
</dbReference>
<evidence type="ECO:0000256" key="1">
    <source>
        <dbReference type="ARBA" id="ARBA00022603"/>
    </source>
</evidence>
<dbReference type="SUPFAM" id="SSF53335">
    <property type="entry name" value="S-adenosyl-L-methionine-dependent methyltransferases"/>
    <property type="match status" value="1"/>
</dbReference>
<proteinExistence type="predicted"/>
<dbReference type="OrthoDB" id="9799672at2"/>
<accession>A0A0F7D442</accession>
<dbReference type="Gene3D" id="3.40.50.150">
    <property type="entry name" value="Vaccinia Virus protein VP39"/>
    <property type="match status" value="1"/>
</dbReference>
<dbReference type="GO" id="GO:0016787">
    <property type="term" value="F:hydrolase activity"/>
    <property type="evidence" value="ECO:0007669"/>
    <property type="project" value="UniProtKB-KW"/>
</dbReference>
<dbReference type="PANTHER" id="PTHR10509:SF14">
    <property type="entry name" value="CAFFEOYL-COA O-METHYLTRANSFERASE 3-RELATED"/>
    <property type="match status" value="1"/>
</dbReference>
<protein>
    <submittedName>
        <fullName evidence="4 5">Methyltransferase</fullName>
    </submittedName>
</protein>
<keyword evidence="3" id="KW-0949">S-adenosyl-L-methionine</keyword>
<dbReference type="InterPro" id="IPR029063">
    <property type="entry name" value="SAM-dependent_MTases_sf"/>
</dbReference>
<evidence type="ECO:0000256" key="2">
    <source>
        <dbReference type="ARBA" id="ARBA00022679"/>
    </source>
</evidence>
<keyword evidence="1 4" id="KW-0489">Methyltransferase</keyword>
<sequence>MSKKDTRRAVDAYFDDKLHISDETTEAILNKNEEEGLQSIEVASAHGKMLYLMAKMSGAKTILEIGTHGGYSTVWLARALPEDGRLATFEAKQKHARVAEENIAAAGFADRVEIFEGDATKTLRVLKKRGFETFDFIFIDANKDNYPEYLEWALELSRSGTIIVADNIVRKGRIIEEDTERKNIPHLRKFIDLLSEDDRVEATAVQTVGAKGYDGFLLGIVK</sequence>
<evidence type="ECO:0000256" key="3">
    <source>
        <dbReference type="ARBA" id="ARBA00022691"/>
    </source>
</evidence>
<evidence type="ECO:0000313" key="7">
    <source>
        <dbReference type="Proteomes" id="UP000183090"/>
    </source>
</evidence>
<dbReference type="InterPro" id="IPR050362">
    <property type="entry name" value="Cation-dep_OMT"/>
</dbReference>
<dbReference type="InterPro" id="IPR002935">
    <property type="entry name" value="SAM_O-MeTrfase"/>
</dbReference>
<keyword evidence="4" id="KW-0378">Hydrolase</keyword>
<reference evidence="5 7" key="3">
    <citation type="submission" date="2016-10" db="EMBL/GenBank/DDBJ databases">
        <authorList>
            <person name="Varghese N."/>
            <person name="Submissions S."/>
        </authorList>
    </citation>
    <scope>NUCLEOTIDE SEQUENCE [LARGE SCALE GENOMIC DNA]</scope>
    <source>
        <strain evidence="5 7">CGMCC 1.6501</strain>
    </source>
</reference>
<dbReference type="Pfam" id="PF01596">
    <property type="entry name" value="Methyltransf_3"/>
    <property type="match status" value="1"/>
</dbReference>
<dbReference type="PANTHER" id="PTHR10509">
    <property type="entry name" value="O-METHYLTRANSFERASE-RELATED"/>
    <property type="match status" value="1"/>
</dbReference>
<reference evidence="6" key="2">
    <citation type="submission" date="2015-04" db="EMBL/GenBank/DDBJ databases">
        <title>Complete genome sequence of Salinicoccus halodurans strain H3B36, isolated from the Qaidam basin of China.</title>
        <authorList>
            <person name="Ma Y."/>
            <person name="Jiang K."/>
            <person name="Xue Y."/>
        </authorList>
    </citation>
    <scope>NUCLEOTIDE SEQUENCE [LARGE SCALE GENOMIC DNA]</scope>
    <source>
        <strain evidence="6">H3B36</strain>
    </source>
</reference>
<evidence type="ECO:0000313" key="6">
    <source>
        <dbReference type="Proteomes" id="UP000034029"/>
    </source>
</evidence>
<dbReference type="RefSeq" id="WP_046789770.1">
    <property type="nucleotide sequence ID" value="NZ_CP011366.1"/>
</dbReference>
<dbReference type="EMBL" id="CP011366">
    <property type="protein sequence ID" value="AKG73580.1"/>
    <property type="molecule type" value="Genomic_DNA"/>
</dbReference>
<dbReference type="KEGG" id="shv:AAT16_04740"/>
<dbReference type="PROSITE" id="PS51682">
    <property type="entry name" value="SAM_OMT_I"/>
    <property type="match status" value="1"/>
</dbReference>